<dbReference type="InterPro" id="IPR003018">
    <property type="entry name" value="GAF"/>
</dbReference>
<dbReference type="Gene3D" id="3.30.565.10">
    <property type="entry name" value="Histidine kinase-like ATPase, C-terminal domain"/>
    <property type="match status" value="1"/>
</dbReference>
<evidence type="ECO:0000256" key="1">
    <source>
        <dbReference type="ARBA" id="ARBA00000085"/>
    </source>
</evidence>
<evidence type="ECO:0000256" key="3">
    <source>
        <dbReference type="ARBA" id="ARBA00022553"/>
    </source>
</evidence>
<keyword evidence="4" id="KW-0808">Transferase</keyword>
<gene>
    <name evidence="10" type="ORF">SAMN05660710_03484</name>
</gene>
<dbReference type="OrthoDB" id="9816309at2"/>
<keyword evidence="6 10" id="KW-0418">Kinase</keyword>
<dbReference type="PROSITE" id="PS50109">
    <property type="entry name" value="HIS_KIN"/>
    <property type="match status" value="1"/>
</dbReference>
<dbReference type="Proteomes" id="UP000199502">
    <property type="component" value="Unassembled WGS sequence"/>
</dbReference>
<organism evidence="10 11">
    <name type="scientific">Paracoccus tibetensis</name>
    <dbReference type="NCBI Taxonomy" id="336292"/>
    <lineage>
        <taxon>Bacteria</taxon>
        <taxon>Pseudomonadati</taxon>
        <taxon>Pseudomonadota</taxon>
        <taxon>Alphaproteobacteria</taxon>
        <taxon>Rhodobacterales</taxon>
        <taxon>Paracoccaceae</taxon>
        <taxon>Paracoccus</taxon>
    </lineage>
</organism>
<dbReference type="Gene3D" id="3.30.450.40">
    <property type="match status" value="1"/>
</dbReference>
<reference evidence="10 11" key="1">
    <citation type="submission" date="2016-10" db="EMBL/GenBank/DDBJ databases">
        <authorList>
            <person name="de Groot N.N."/>
        </authorList>
    </citation>
    <scope>NUCLEOTIDE SEQUENCE [LARGE SCALE GENOMIC DNA]</scope>
    <source>
        <strain evidence="10 11">CGMCC 1.8925</strain>
    </source>
</reference>
<dbReference type="EMBL" id="FMVT01000017">
    <property type="protein sequence ID" value="SCY92397.1"/>
    <property type="molecule type" value="Genomic_DNA"/>
</dbReference>
<feature type="domain" description="Histidine kinase" evidence="9">
    <location>
        <begin position="212"/>
        <end position="403"/>
    </location>
</feature>
<dbReference type="SUPFAM" id="SSF55874">
    <property type="entry name" value="ATPase domain of HSP90 chaperone/DNA topoisomerase II/histidine kinase"/>
    <property type="match status" value="1"/>
</dbReference>
<evidence type="ECO:0000259" key="9">
    <source>
        <dbReference type="PROSITE" id="PS50109"/>
    </source>
</evidence>
<dbReference type="PRINTS" id="PR00344">
    <property type="entry name" value="BCTRLSENSOR"/>
</dbReference>
<keyword evidence="5" id="KW-0547">Nucleotide-binding</keyword>
<evidence type="ECO:0000256" key="7">
    <source>
        <dbReference type="ARBA" id="ARBA00022840"/>
    </source>
</evidence>
<evidence type="ECO:0000256" key="6">
    <source>
        <dbReference type="ARBA" id="ARBA00022777"/>
    </source>
</evidence>
<dbReference type="PANTHER" id="PTHR41523:SF8">
    <property type="entry name" value="ETHYLENE RESPONSE SENSOR PROTEIN"/>
    <property type="match status" value="1"/>
</dbReference>
<dbReference type="InterPro" id="IPR005467">
    <property type="entry name" value="His_kinase_dom"/>
</dbReference>
<evidence type="ECO:0000313" key="10">
    <source>
        <dbReference type="EMBL" id="SCY92397.1"/>
    </source>
</evidence>
<dbReference type="InterPro" id="IPR004358">
    <property type="entry name" value="Sig_transdc_His_kin-like_C"/>
</dbReference>
<dbReference type="SMART" id="SM00387">
    <property type="entry name" value="HATPase_c"/>
    <property type="match status" value="1"/>
</dbReference>
<sequence length="409" mass="44659">MHDEDGSAPAVAPEEGGNTSEELAYRLRQQKLTSELGRYALQIHDGAALLQEATRLCALGLHSDFCKVMKYLPEEEQFVVQAGVGWKPGVVGHARIAADTESPVGYAFRTSEPIISNHLAEETRFRTPALLVEHGIKRAINVLIEGDGRRYGVLEVDSPIPGRFTSADLAFLQGFANLLGVALERQQVEEARQESEARLRAAMAHQEVLTREISHRVKNSLAMVAGLLSMQRRGASDAALQQALDDARTRVTTIAQVHDRLWRADEVHTINLAEFMSELCELIRASAPQRQTLSTDIAPVEIATDQAVPLALLLNELVTNAFKYAYGDGEGTVCVTIQSLDLSHLRLTVSDHGRGLPPGFDAESAESLGMKLIASLGSQLGGAPEWQDAEPGTRFVLEFPLQERSTLQV</sequence>
<dbReference type="PANTHER" id="PTHR41523">
    <property type="entry name" value="TWO-COMPONENT SYSTEM SENSOR PROTEIN"/>
    <property type="match status" value="1"/>
</dbReference>
<dbReference type="InterPro" id="IPR029016">
    <property type="entry name" value="GAF-like_dom_sf"/>
</dbReference>
<keyword evidence="11" id="KW-1185">Reference proteome</keyword>
<dbReference type="Pfam" id="PF01590">
    <property type="entry name" value="GAF"/>
    <property type="match status" value="1"/>
</dbReference>
<dbReference type="RefSeq" id="WP_090747726.1">
    <property type="nucleotide sequence ID" value="NZ_FMVT01000017.1"/>
</dbReference>
<dbReference type="EC" id="2.7.13.3" evidence="2"/>
<feature type="region of interest" description="Disordered" evidence="8">
    <location>
        <begin position="1"/>
        <end position="20"/>
    </location>
</feature>
<keyword evidence="3" id="KW-0597">Phosphoprotein</keyword>
<dbReference type="AlphaFoldDB" id="A0A1G5JVP8"/>
<evidence type="ECO:0000313" key="11">
    <source>
        <dbReference type="Proteomes" id="UP000199502"/>
    </source>
</evidence>
<evidence type="ECO:0000256" key="2">
    <source>
        <dbReference type="ARBA" id="ARBA00012438"/>
    </source>
</evidence>
<name>A0A1G5JVP8_9RHOB</name>
<dbReference type="InterPro" id="IPR011495">
    <property type="entry name" value="Sig_transdc_His_kin_sub2_dim/P"/>
</dbReference>
<dbReference type="GO" id="GO:0005524">
    <property type="term" value="F:ATP binding"/>
    <property type="evidence" value="ECO:0007669"/>
    <property type="project" value="UniProtKB-KW"/>
</dbReference>
<dbReference type="SUPFAM" id="SSF55781">
    <property type="entry name" value="GAF domain-like"/>
    <property type="match status" value="1"/>
</dbReference>
<dbReference type="GO" id="GO:0004673">
    <property type="term" value="F:protein histidine kinase activity"/>
    <property type="evidence" value="ECO:0007669"/>
    <property type="project" value="UniProtKB-EC"/>
</dbReference>
<dbReference type="STRING" id="336292.SAMN05660710_03484"/>
<dbReference type="InterPro" id="IPR003594">
    <property type="entry name" value="HATPase_dom"/>
</dbReference>
<evidence type="ECO:0000256" key="5">
    <source>
        <dbReference type="ARBA" id="ARBA00022741"/>
    </source>
</evidence>
<protein>
    <recommendedName>
        <fullName evidence="2">histidine kinase</fullName>
        <ecNumber evidence="2">2.7.13.3</ecNumber>
    </recommendedName>
</protein>
<evidence type="ECO:0000256" key="4">
    <source>
        <dbReference type="ARBA" id="ARBA00022679"/>
    </source>
</evidence>
<proteinExistence type="predicted"/>
<dbReference type="SMART" id="SM00065">
    <property type="entry name" value="GAF"/>
    <property type="match status" value="1"/>
</dbReference>
<dbReference type="Pfam" id="PF07568">
    <property type="entry name" value="HisKA_2"/>
    <property type="match status" value="1"/>
</dbReference>
<accession>A0A1G5JVP8</accession>
<comment type="catalytic activity">
    <reaction evidence="1">
        <text>ATP + protein L-histidine = ADP + protein N-phospho-L-histidine.</text>
        <dbReference type="EC" id="2.7.13.3"/>
    </reaction>
</comment>
<dbReference type="InterPro" id="IPR036890">
    <property type="entry name" value="HATPase_C_sf"/>
</dbReference>
<dbReference type="Pfam" id="PF02518">
    <property type="entry name" value="HATPase_c"/>
    <property type="match status" value="1"/>
</dbReference>
<keyword evidence="7" id="KW-0067">ATP-binding</keyword>
<evidence type="ECO:0000256" key="8">
    <source>
        <dbReference type="SAM" id="MobiDB-lite"/>
    </source>
</evidence>